<proteinExistence type="inferred from homology"/>
<dbReference type="InterPro" id="IPR010068">
    <property type="entry name" value="Peri-bd_TauA"/>
</dbReference>
<comment type="subcellular location">
    <subcellularLocation>
        <location evidence="1">Periplasm</location>
    </subcellularLocation>
</comment>
<dbReference type="Gene3D" id="3.40.190.10">
    <property type="entry name" value="Periplasmic binding protein-like II"/>
    <property type="match status" value="2"/>
</dbReference>
<sequence length="350" mass="38364">MKNIRKLILSGILIGSLIGSLSGCGNSSSKTSNNIKDGGKPDIVTIGYQQIPNDELLAKSKKWYEKELGAKVKFVQFDSGKDVNTAMSSKSLDIALLGSTPASIGISQNLPYEVFWIHDVIGKNEALAAKNKANINSIKDLKGKKVAVPFGSTAHYSLLNALKAENVSVNDVTVLDMQPQDIYAAWQRGEIDAAYVWEPTLAKLIGLDGKEIVNSGTLAQRGIVTGDIGIVNKEFAKQHPDIVKKYVKLQIKSYDYFKNNIDDSAQSVAKEINTSKKDSQNQMSELIWLSGKEEISDKYLGTSSKKGNFAKTLKDTADFLVEQKQIKSAPELSEFEKAINPEFIENALKK</sequence>
<dbReference type="GO" id="GO:0043190">
    <property type="term" value="C:ATP-binding cassette (ABC) transporter complex"/>
    <property type="evidence" value="ECO:0007669"/>
    <property type="project" value="InterPro"/>
</dbReference>
<comment type="caution">
    <text evidence="5">The sequence shown here is derived from an EMBL/GenBank/DDBJ whole genome shotgun (WGS) entry which is preliminary data.</text>
</comment>
<dbReference type="AlphaFoldDB" id="W6N5C1"/>
<dbReference type="Proteomes" id="UP000019482">
    <property type="component" value="Unassembled WGS sequence"/>
</dbReference>
<protein>
    <submittedName>
        <fullName evidence="5">Taurine-binding periplasmic protein TauA</fullName>
    </submittedName>
</protein>
<dbReference type="GO" id="GO:0042597">
    <property type="term" value="C:periplasmic space"/>
    <property type="evidence" value="ECO:0007669"/>
    <property type="project" value="UniProtKB-SubCell"/>
</dbReference>
<keyword evidence="6" id="KW-1185">Reference proteome</keyword>
<evidence type="ECO:0000313" key="6">
    <source>
        <dbReference type="Proteomes" id="UP000019482"/>
    </source>
</evidence>
<dbReference type="InterPro" id="IPR001638">
    <property type="entry name" value="Solute-binding_3/MltF_N"/>
</dbReference>
<gene>
    <name evidence="5" type="ORF">CTDIVETGP_0494</name>
</gene>
<organism evidence="5 6">
    <name type="scientific">Clostridium tyrobutyricum DIVETGP</name>
    <dbReference type="NCBI Taxonomy" id="1408889"/>
    <lineage>
        <taxon>Bacteria</taxon>
        <taxon>Bacillati</taxon>
        <taxon>Bacillota</taxon>
        <taxon>Clostridia</taxon>
        <taxon>Eubacteriales</taxon>
        <taxon>Clostridiaceae</taxon>
        <taxon>Clostridium</taxon>
    </lineage>
</organism>
<dbReference type="PANTHER" id="PTHR30024">
    <property type="entry name" value="ALIPHATIC SULFONATES-BINDING PROTEIN-RELATED"/>
    <property type="match status" value="1"/>
</dbReference>
<comment type="similarity">
    <text evidence="2">Belongs to the bacterial solute-binding protein SsuA/TauA family.</text>
</comment>
<dbReference type="PROSITE" id="PS51257">
    <property type="entry name" value="PROKAR_LIPOPROTEIN"/>
    <property type="match status" value="1"/>
</dbReference>
<dbReference type="GeneID" id="29419301"/>
<dbReference type="GO" id="GO:0042918">
    <property type="term" value="P:alkanesulfonate transmembrane transport"/>
    <property type="evidence" value="ECO:0007669"/>
    <property type="project" value="TreeGrafter"/>
</dbReference>
<evidence type="ECO:0000256" key="3">
    <source>
        <dbReference type="ARBA" id="ARBA00022729"/>
    </source>
</evidence>
<evidence type="ECO:0000259" key="4">
    <source>
        <dbReference type="SMART" id="SM00062"/>
    </source>
</evidence>
<dbReference type="CDD" id="cd13560">
    <property type="entry name" value="PBP2_taurine"/>
    <property type="match status" value="1"/>
</dbReference>
<dbReference type="GO" id="GO:0042626">
    <property type="term" value="F:ATPase-coupled transmembrane transporter activity"/>
    <property type="evidence" value="ECO:0007669"/>
    <property type="project" value="InterPro"/>
</dbReference>
<evidence type="ECO:0000313" key="5">
    <source>
        <dbReference type="EMBL" id="CDL90424.1"/>
    </source>
</evidence>
<dbReference type="SUPFAM" id="SSF53850">
    <property type="entry name" value="Periplasmic binding protein-like II"/>
    <property type="match status" value="1"/>
</dbReference>
<keyword evidence="3" id="KW-0732">Signal</keyword>
<dbReference type="EMBL" id="CBXI010000007">
    <property type="protein sequence ID" value="CDL90424.1"/>
    <property type="molecule type" value="Genomic_DNA"/>
</dbReference>
<evidence type="ECO:0000256" key="1">
    <source>
        <dbReference type="ARBA" id="ARBA00004418"/>
    </source>
</evidence>
<evidence type="ECO:0000256" key="2">
    <source>
        <dbReference type="ARBA" id="ARBA00010742"/>
    </source>
</evidence>
<dbReference type="OrthoDB" id="9815602at2"/>
<dbReference type="InterPro" id="IPR010067">
    <property type="entry name" value="ABC_SsuA_sub-bd"/>
</dbReference>
<dbReference type="NCBIfam" id="TIGR01728">
    <property type="entry name" value="SsuA_fam"/>
    <property type="match status" value="1"/>
</dbReference>
<dbReference type="PANTHER" id="PTHR30024:SF47">
    <property type="entry name" value="TAURINE-BINDING PERIPLASMIC PROTEIN"/>
    <property type="match status" value="1"/>
</dbReference>
<dbReference type="Pfam" id="PF04069">
    <property type="entry name" value="OpuAC"/>
    <property type="match status" value="1"/>
</dbReference>
<dbReference type="RefSeq" id="WP_017751551.1">
    <property type="nucleotide sequence ID" value="NZ_CBXI010000007.1"/>
</dbReference>
<dbReference type="SMART" id="SM00062">
    <property type="entry name" value="PBPb"/>
    <property type="match status" value="1"/>
</dbReference>
<accession>W6N5C1</accession>
<reference evidence="5 6" key="1">
    <citation type="journal article" date="2015" name="Genome Announc.">
        <title>Draft Genome Sequence of Clostridium tyrobutyricum Strain DIVETGP, Isolated from Cow's Milk for Grana Padano Production.</title>
        <authorList>
            <person name="Soggiu A."/>
            <person name="Piras C."/>
            <person name="Gaiarsa S."/>
            <person name="Sassera D."/>
            <person name="Roncada P."/>
            <person name="Bendixen E."/>
            <person name="Brasca M."/>
            <person name="Bonizzi L."/>
        </authorList>
    </citation>
    <scope>NUCLEOTIDE SEQUENCE [LARGE SCALE GENOMIC DNA]</scope>
    <source>
        <strain evidence="5 6">DIVETGP</strain>
    </source>
</reference>
<name>W6N5C1_CLOTY</name>
<feature type="domain" description="Solute-binding protein family 3/N-terminal" evidence="4">
    <location>
        <begin position="43"/>
        <end position="260"/>
    </location>
</feature>
<dbReference type="InterPro" id="IPR007210">
    <property type="entry name" value="ABC_Gly_betaine_transp_sub-bd"/>
</dbReference>